<accession>A0ACC6CBU4</accession>
<name>A0ACC6CBU4_9BURK</name>
<reference evidence="1" key="1">
    <citation type="submission" date="2022-08" db="EMBL/GenBank/DDBJ databases">
        <title>Genome sequencing of Pelomonas sp. UHG3.</title>
        <authorList>
            <person name="So Y."/>
        </authorList>
    </citation>
    <scope>NUCLEOTIDE SEQUENCE</scope>
    <source>
        <strain evidence="1">UHG3</strain>
    </source>
</reference>
<comment type="caution">
    <text evidence="1">The sequence shown here is derived from an EMBL/GenBank/DDBJ whole genome shotgun (WGS) entry which is preliminary data.</text>
</comment>
<keyword evidence="2" id="KW-1185">Reference proteome</keyword>
<protein>
    <submittedName>
        <fullName evidence="1">Uncharacterized protein</fullName>
    </submittedName>
</protein>
<dbReference type="EMBL" id="JAPPUY010000003">
    <property type="protein sequence ID" value="MCY4745911.1"/>
    <property type="molecule type" value="Genomic_DNA"/>
</dbReference>
<organism evidence="1 2">
    <name type="scientific">Roseateles hydrophilus</name>
    <dbReference type="NCBI Taxonomy" id="2975054"/>
    <lineage>
        <taxon>Bacteria</taxon>
        <taxon>Pseudomonadati</taxon>
        <taxon>Pseudomonadota</taxon>
        <taxon>Betaproteobacteria</taxon>
        <taxon>Burkholderiales</taxon>
        <taxon>Sphaerotilaceae</taxon>
        <taxon>Roseateles</taxon>
    </lineage>
</organism>
<gene>
    <name evidence="1" type="ORF">NYO99_13080</name>
</gene>
<proteinExistence type="predicted"/>
<evidence type="ECO:0000313" key="1">
    <source>
        <dbReference type="EMBL" id="MCY4745911.1"/>
    </source>
</evidence>
<sequence length="46" mass="4925">MLLVQSFFSTITSFGTPLDITLASLKVEHLFPSDEVTRAALAEGLG</sequence>
<dbReference type="Proteomes" id="UP001076464">
    <property type="component" value="Unassembled WGS sequence"/>
</dbReference>
<evidence type="ECO:0000313" key="2">
    <source>
        <dbReference type="Proteomes" id="UP001076464"/>
    </source>
</evidence>